<dbReference type="GO" id="GO:0051607">
    <property type="term" value="P:defense response to virus"/>
    <property type="evidence" value="ECO:0007669"/>
    <property type="project" value="UniProtKB-KW"/>
</dbReference>
<reference evidence="15" key="1">
    <citation type="submission" date="2024-04" db="EMBL/GenBank/DDBJ databases">
        <title>Limosilactobacillus allomucosae sp. nov., a novel species isolated from wild boar faecal samples as a potential probiotics for domestic pigs.</title>
        <authorList>
            <person name="Chen B."/>
        </authorList>
    </citation>
    <scope>NUCLEOTIDE SEQUENCE</scope>
    <source>
        <strain evidence="15">WILCCON 0051</strain>
    </source>
</reference>
<keyword evidence="7" id="KW-0460">Magnesium</keyword>
<dbReference type="GO" id="GO:0004519">
    <property type="term" value="F:endonuclease activity"/>
    <property type="evidence" value="ECO:0007669"/>
    <property type="project" value="UniProtKB-UniRule"/>
</dbReference>
<dbReference type="InterPro" id="IPR055228">
    <property type="entry name" value="Cas9_RuvC"/>
</dbReference>
<dbReference type="KEGG" id="lalo:ABC765_04935"/>
<accession>A0AAU7C5N2</accession>
<dbReference type="InterPro" id="IPR028629">
    <property type="entry name" value="Cas9"/>
</dbReference>
<evidence type="ECO:0000256" key="2">
    <source>
        <dbReference type="ARBA" id="ARBA00005244"/>
    </source>
</evidence>
<sequence length="1370" mass="158267">MTTSKDYSLALSIASDRIGYAAIDNNFKVIHRDRKRVVGVSKFTPGETAEETRLKRTSRRNTARRRRRISYLNDFFAPHLAKVDPDFLHRLKYSFVNNEGLFSEPKLTAQYFQKYPTIYHLRQALMTEKRQFDLRLIYLAIHHLVKYRGHFLSDLPMASFAEDDALDLDVCLQTINSLLAADPATAMIELNADTKTGTQLKTLLLDKQAKKGQLKKAAVELLINSSEKGKLLKLEKQAATAVVNAITGDDFSIDQLYRPETPTGIKLNFGSETFDQDVLELGDLLTSERQAILQVLERLYSRLTLERLVPDGKSISQAKIEAYDRYDQQLHVLKRFWLDADLKDYRILKDAYDRYAGKKRNARPDKNLTREQFNDVVKKVLKQQRYQAVPAAQQLLAWIDADNFLVKQRIRENSAIPHQLIQHELDLIINNQWQYYPFLAEPNPVEERRDEAPYKLDELIAFRIPYYIGPLTEAGQNRFAWMIRKPDENGTINQQEITPWNFTQMVDQAASANAFIRNMTAHDTYLLAEDVLPKASLLYQRFKVLDELNTIRINGQQRLTVAQKQSIYRDLFMQTKTVTVKRLARYMVDQKWFKGTDADNRTSLPTISGLTDPKRFVSSLSSYLDLRRILGSQADKPKHYRDLERIIEWSTVFPSGHIYKEKLNELHWLGVMERSQLAGLHYAGWGRLSNRLLTKLYDNEGRSIMDLLWQTNQNFMQIISKRVFQAQLQAENAAYLSNDTLDSVLDRAYLSPVNKKAIRQALYVINDVQKFMGSAPKTISINFVRQQQPSTASNERKKKLQKLYDALPGEFVKQHKERCQKLKMALKQTKTIDDRLYLYFQQFGTDLYTGGSLNQDDLDLYAVSPILPMNLTNDDSMNNKVLTARKVAAADWTTVRTKRRQLWDDLARAGLLPVYKKNRLLQDPQHLSDVERLHLLNRALNEKSTVARFTAALLTDRYPQVEVIEVRQAMINQLRRGWQMPRMPLINDYDAGMDAYLIGAVGQYLYQAYPKLRSFFVYGRYQRTPVDSELKNRQFIRRLRDLNLLYPLVAKRKPATLSREREVMADQIAREARIVYGYHYMIVHQMATEFRGALFDATKVSHLKATDKFIPLKKGLPTTIYGGYAKSNMGFMTILRVEPSQRQKPAYLRVLGIRRIDSDRINQLLAANRRQEAEQAIIKAVQIYLTKGERQSRLTVVVPKVLHGQEVKTMAGSYQMSSFKYKRSSSQLILTPQTRWELYQAMAGRMDDEQAERVLLQAYDEILSQLDHFTLFMQAGNQPAPAERLKAYQQVFEQLPLRNGLKGSDKLTIFRNILMSLHADAFFATLTDKQGRPIIKNFGLFSTTAISLPIGTKLWFSSPTGLHRSYKSLG</sequence>
<evidence type="ECO:0000256" key="9">
    <source>
        <dbReference type="ARBA" id="ARBA00023118"/>
    </source>
</evidence>
<keyword evidence="3 13" id="KW-0540">Nuclease</keyword>
<evidence type="ECO:0000256" key="11">
    <source>
        <dbReference type="ARBA" id="ARBA00023211"/>
    </source>
</evidence>
<evidence type="ECO:0000256" key="6">
    <source>
        <dbReference type="ARBA" id="ARBA00022801"/>
    </source>
</evidence>
<evidence type="ECO:0000256" key="3">
    <source>
        <dbReference type="ARBA" id="ARBA00022722"/>
    </source>
</evidence>
<dbReference type="InterPro" id="IPR003615">
    <property type="entry name" value="HNH_nuc"/>
</dbReference>
<evidence type="ECO:0000256" key="4">
    <source>
        <dbReference type="ARBA" id="ARBA00022723"/>
    </source>
</evidence>
<keyword evidence="11" id="KW-0464">Manganese</keyword>
<evidence type="ECO:0000256" key="5">
    <source>
        <dbReference type="ARBA" id="ARBA00022759"/>
    </source>
</evidence>
<keyword evidence="4" id="KW-0479">Metal-binding</keyword>
<dbReference type="Pfam" id="PF16595">
    <property type="entry name" value="Cas9_PI"/>
    <property type="match status" value="1"/>
</dbReference>
<keyword evidence="6 13" id="KW-0378">Hydrolase</keyword>
<comment type="cofactor">
    <cofactor evidence="1">
        <name>Mg(2+)</name>
        <dbReference type="ChEBI" id="CHEBI:18420"/>
    </cofactor>
</comment>
<keyword evidence="10 13" id="KW-0238">DNA-binding</keyword>
<dbReference type="GO" id="GO:0003723">
    <property type="term" value="F:RNA binding"/>
    <property type="evidence" value="ECO:0007669"/>
    <property type="project" value="UniProtKB-UniRule"/>
</dbReference>
<dbReference type="InterPro" id="IPR033114">
    <property type="entry name" value="HNH_CAS9"/>
</dbReference>
<evidence type="ECO:0000256" key="1">
    <source>
        <dbReference type="ARBA" id="ARBA00001946"/>
    </source>
</evidence>
<evidence type="ECO:0000313" key="15">
    <source>
        <dbReference type="EMBL" id="XBG96433.1"/>
    </source>
</evidence>
<dbReference type="PROSITE" id="PS51749">
    <property type="entry name" value="HNH_CAS9"/>
    <property type="match status" value="1"/>
</dbReference>
<protein>
    <submittedName>
        <fullName evidence="15">Type II CRISPR RNA-guided endonuclease Cas9</fullName>
    </submittedName>
</protein>
<dbReference type="GO" id="GO:0016787">
    <property type="term" value="F:hydrolase activity"/>
    <property type="evidence" value="ECO:0007669"/>
    <property type="project" value="UniProtKB-KW"/>
</dbReference>
<keyword evidence="5 13" id="KW-0255">Endonuclease</keyword>
<proteinExistence type="inferred from homology"/>
<dbReference type="Pfam" id="PF16592">
    <property type="entry name" value="Cas9_REC"/>
    <property type="match status" value="1"/>
</dbReference>
<dbReference type="Pfam" id="PF22702">
    <property type="entry name" value="Cas9_RuvC"/>
    <property type="match status" value="1"/>
</dbReference>
<dbReference type="NCBIfam" id="TIGR01865">
    <property type="entry name" value="cas_Csn1"/>
    <property type="match status" value="1"/>
</dbReference>
<evidence type="ECO:0000256" key="10">
    <source>
        <dbReference type="ARBA" id="ARBA00023125"/>
    </source>
</evidence>
<dbReference type="EMBL" id="CP154878">
    <property type="protein sequence ID" value="XBG96433.1"/>
    <property type="molecule type" value="Genomic_DNA"/>
</dbReference>
<dbReference type="GO" id="GO:0003677">
    <property type="term" value="F:DNA binding"/>
    <property type="evidence" value="ECO:0007669"/>
    <property type="project" value="UniProtKB-UniRule"/>
</dbReference>
<dbReference type="InterPro" id="IPR032237">
    <property type="entry name" value="Cas9_PI"/>
</dbReference>
<gene>
    <name evidence="15" type="primary">cas9</name>
    <name evidence="15" type="synonym">csn1</name>
    <name evidence="15" type="ORF">ABC765_04935</name>
</gene>
<dbReference type="InterPro" id="IPR032240">
    <property type="entry name" value="Cas9_REC"/>
</dbReference>
<organism evidence="15">
    <name type="scientific">Limosilactobacillus allomucosae</name>
    <dbReference type="NCBI Taxonomy" id="3142938"/>
    <lineage>
        <taxon>Bacteria</taxon>
        <taxon>Bacillati</taxon>
        <taxon>Bacillota</taxon>
        <taxon>Bacilli</taxon>
        <taxon>Lactobacillales</taxon>
        <taxon>Lactobacillaceae</taxon>
        <taxon>Limosilactobacillus</taxon>
    </lineage>
</organism>
<comment type="similarity">
    <text evidence="2">Belongs to the CRISPR-associated protein Cas9 family. Subtype II-A subfamily.</text>
</comment>
<evidence type="ECO:0000256" key="7">
    <source>
        <dbReference type="ARBA" id="ARBA00022842"/>
    </source>
</evidence>
<evidence type="ECO:0000259" key="14">
    <source>
        <dbReference type="PROSITE" id="PS51749"/>
    </source>
</evidence>
<evidence type="ECO:0000256" key="12">
    <source>
        <dbReference type="ARBA" id="ARBA00046380"/>
    </source>
</evidence>
<dbReference type="Pfam" id="PF13395">
    <property type="entry name" value="HNH_4"/>
    <property type="match status" value="1"/>
</dbReference>
<evidence type="ECO:0000256" key="8">
    <source>
        <dbReference type="ARBA" id="ARBA00022884"/>
    </source>
</evidence>
<name>A0AAU7C5N2_9LACO</name>
<dbReference type="RefSeq" id="WP_347963536.1">
    <property type="nucleotide sequence ID" value="NZ_CP154878.1"/>
</dbReference>
<evidence type="ECO:0000256" key="13">
    <source>
        <dbReference type="PROSITE-ProRule" id="PRU01085"/>
    </source>
</evidence>
<feature type="domain" description="HNH Cas9-type" evidence="14">
    <location>
        <begin position="793"/>
        <end position="940"/>
    </location>
</feature>
<keyword evidence="8" id="KW-0694">RNA-binding</keyword>
<comment type="subunit">
    <text evidence="12">Monomer. Binds crRNA and tracrRNA.</text>
</comment>
<dbReference type="GO" id="GO:0046872">
    <property type="term" value="F:metal ion binding"/>
    <property type="evidence" value="ECO:0007669"/>
    <property type="project" value="UniProtKB-KW"/>
</dbReference>
<keyword evidence="9" id="KW-0051">Antiviral defense</keyword>